<dbReference type="Proteomes" id="UP000253490">
    <property type="component" value="Unassembled WGS sequence"/>
</dbReference>
<proteinExistence type="predicted"/>
<dbReference type="Pfam" id="PF12704">
    <property type="entry name" value="MacB_PCD"/>
    <property type="match status" value="2"/>
</dbReference>
<dbReference type="InterPro" id="IPR003838">
    <property type="entry name" value="ABC3_permease_C"/>
</dbReference>
<feature type="domain" description="ABC3 transporter permease C-terminal" evidence="8">
    <location>
        <begin position="502"/>
        <end position="616"/>
    </location>
</feature>
<name>A0A366I911_9FIRM</name>
<dbReference type="Pfam" id="PF02687">
    <property type="entry name" value="FtsX"/>
    <property type="match status" value="2"/>
</dbReference>
<keyword evidence="3 7" id="KW-0812">Transmembrane</keyword>
<feature type="coiled-coil region" evidence="6">
    <location>
        <begin position="421"/>
        <end position="466"/>
    </location>
</feature>
<reference evidence="10 11" key="1">
    <citation type="submission" date="2018-06" db="EMBL/GenBank/DDBJ databases">
        <title>Genomic Encyclopedia of Type Strains, Phase IV (KMG-IV): sequencing the most valuable type-strain genomes for metagenomic binning, comparative biology and taxonomic classification.</title>
        <authorList>
            <person name="Goeker M."/>
        </authorList>
    </citation>
    <scope>NUCLEOTIDE SEQUENCE [LARGE SCALE GENOMIC DNA]</scope>
    <source>
        <strain evidence="10 11">DSM 22112</strain>
    </source>
</reference>
<feature type="transmembrane region" description="Helical" evidence="7">
    <location>
        <begin position="498"/>
        <end position="519"/>
    </location>
</feature>
<feature type="transmembrane region" description="Helical" evidence="7">
    <location>
        <begin position="595"/>
        <end position="615"/>
    </location>
</feature>
<comment type="caution">
    <text evidence="10">The sequence shown here is derived from an EMBL/GenBank/DDBJ whole genome shotgun (WGS) entry which is preliminary data.</text>
</comment>
<gene>
    <name evidence="10" type="ORF">DES36_10851</name>
</gene>
<accession>A0A366I911</accession>
<evidence type="ECO:0000313" key="10">
    <source>
        <dbReference type="EMBL" id="RBP64436.1"/>
    </source>
</evidence>
<feature type="domain" description="MacB-like periplasmic core" evidence="9">
    <location>
        <begin position="668"/>
        <end position="844"/>
    </location>
</feature>
<feature type="transmembrane region" description="Helical" evidence="7">
    <location>
        <begin position="951"/>
        <end position="972"/>
    </location>
</feature>
<dbReference type="InterPro" id="IPR038766">
    <property type="entry name" value="Membrane_comp_ABC_pdt"/>
</dbReference>
<keyword evidence="4 7" id="KW-1133">Transmembrane helix</keyword>
<dbReference type="PANTHER" id="PTHR30287:SF1">
    <property type="entry name" value="INNER MEMBRANE PROTEIN"/>
    <property type="match status" value="1"/>
</dbReference>
<keyword evidence="2" id="KW-1003">Cell membrane</keyword>
<comment type="subcellular location">
    <subcellularLocation>
        <location evidence="1">Cell membrane</location>
        <topology evidence="1">Multi-pass membrane protein</topology>
    </subcellularLocation>
</comment>
<evidence type="ECO:0000259" key="9">
    <source>
        <dbReference type="Pfam" id="PF12704"/>
    </source>
</evidence>
<dbReference type="PANTHER" id="PTHR30287">
    <property type="entry name" value="MEMBRANE COMPONENT OF PREDICTED ABC SUPERFAMILY METABOLITE UPTAKE TRANSPORTER"/>
    <property type="match status" value="1"/>
</dbReference>
<evidence type="ECO:0000256" key="4">
    <source>
        <dbReference type="ARBA" id="ARBA00022989"/>
    </source>
</evidence>
<evidence type="ECO:0000256" key="1">
    <source>
        <dbReference type="ARBA" id="ARBA00004651"/>
    </source>
</evidence>
<keyword evidence="11" id="KW-1185">Reference proteome</keyword>
<dbReference type="AlphaFoldDB" id="A0A366I911"/>
<evidence type="ECO:0000256" key="2">
    <source>
        <dbReference type="ARBA" id="ARBA00022475"/>
    </source>
</evidence>
<dbReference type="OrthoDB" id="5137249at2"/>
<feature type="transmembrane region" description="Helical" evidence="7">
    <location>
        <begin position="547"/>
        <end position="575"/>
    </location>
</feature>
<evidence type="ECO:0000259" key="8">
    <source>
        <dbReference type="Pfam" id="PF02687"/>
    </source>
</evidence>
<feature type="domain" description="MacB-like periplasmic core" evidence="9">
    <location>
        <begin position="24"/>
        <end position="210"/>
    </location>
</feature>
<feature type="transmembrane region" description="Helical" evidence="7">
    <location>
        <begin position="891"/>
        <end position="917"/>
    </location>
</feature>
<dbReference type="GO" id="GO:0005886">
    <property type="term" value="C:plasma membrane"/>
    <property type="evidence" value="ECO:0007669"/>
    <property type="project" value="UniProtKB-SubCell"/>
</dbReference>
<organism evidence="10 11">
    <name type="scientific">Alkalibaculum bacchi</name>
    <dbReference type="NCBI Taxonomy" id="645887"/>
    <lineage>
        <taxon>Bacteria</taxon>
        <taxon>Bacillati</taxon>
        <taxon>Bacillota</taxon>
        <taxon>Clostridia</taxon>
        <taxon>Eubacteriales</taxon>
        <taxon>Eubacteriaceae</taxon>
        <taxon>Alkalibaculum</taxon>
    </lineage>
</organism>
<dbReference type="RefSeq" id="WP_113920585.1">
    <property type="nucleotide sequence ID" value="NZ_QNRX01000008.1"/>
</dbReference>
<dbReference type="InterPro" id="IPR025857">
    <property type="entry name" value="MacB_PCD"/>
</dbReference>
<feature type="coiled-coil region" evidence="6">
    <location>
        <begin position="257"/>
        <end position="295"/>
    </location>
</feature>
<feature type="domain" description="ABC3 transporter permease C-terminal" evidence="8">
    <location>
        <begin position="901"/>
        <end position="1010"/>
    </location>
</feature>
<feature type="transmembrane region" description="Helical" evidence="7">
    <location>
        <begin position="668"/>
        <end position="688"/>
    </location>
</feature>
<evidence type="ECO:0000256" key="5">
    <source>
        <dbReference type="ARBA" id="ARBA00023136"/>
    </source>
</evidence>
<keyword evidence="6" id="KW-0175">Coiled coil</keyword>
<keyword evidence="5 7" id="KW-0472">Membrane</keyword>
<sequence length="1027" mass="115846">MKNTIVKDTLREIKKSFSRFISILAIIAIGVGFFAGIKASGKDMKLTADTYYDEKQLMDIRILSTMGFDEKDIDAIEKTAHDIDVYPSHFLDVYAEKGYVQDTVRVHTLSKSTKINSVQIVQGRMPEKSGECVVESAFLRENLYNIGDTIKLTNEDKDLSDNLVKDEYTIVGTIYSPQYISYERGHSSIGNGSIDYYLMIPEEDVLLDVYTEVYLFSESAQNQSSYSSAYEDKVDQLVKSLEKTAGVREEGRYNEILSEAQSKLDDAKGELQDGRKELEDGIKKANKKFGDAQKKIDDGLETLKNQENSFWSQINSAQKEIDAGLEELSLGQKAYEEGLIQYNQSVKEIEANIKSLNENKDNLPLEEYEAALGQYQGALALLQAKGEELSLSKEQIDAGKGSLNQGQKELDAQKTKGISEINKGKAELAKAQETLKNEKNKFTKEIDKANKELEDGQKEIDDAQKEISDIEKPIWYVNTRADNPGYTEFGQNADRIDAIAKVFPVFFLLVAALVSLTTMTRMVEEQRMQIGTLKALGYSKGSIVSKYFFYANLASLVGSILGLTVGFRLFPWVIFTAYGIMYDLPSVITPFHMDFALYSILAALICTSLSVYLACYKELLSPPSALMRPKAPKTGKRVLLEQIPILWNRMSFTTKVTVRNLFRYKKRMLMTVIGIAGSTSLILIGFGVKDSISDISKMQFGEISHYEMMTVLKDDADMNEIRKVFQSEKNITNYLPVYTNSTKASSQGTDYPVTIFVPSDENKISEFIHLRTHENHKPIKLDQDGVVITKKLSLLLDLDIGDEILVEDSDNKPLHFEITGIAENYISHYVYMTRDYYEQSFDINITNNVILSNLKDDSENYRNHFSEKLMKFDDIVGVHFTLDNVEIFDDMIVSLNIVVLVLILSASLLAFVVLYNLTNINVNERIREIATLKVLGFYDNEVSAYIYRENIALTLIGILVGSGLGTLLHEFVMQTAETNDLMFGRNITVQSYILSAILTLLFSIIINIAVHFKLKKVHMVESLKSVE</sequence>
<evidence type="ECO:0000256" key="7">
    <source>
        <dbReference type="SAM" id="Phobius"/>
    </source>
</evidence>
<feature type="coiled-coil region" evidence="6">
    <location>
        <begin position="339"/>
        <end position="385"/>
    </location>
</feature>
<feature type="transmembrane region" description="Helical" evidence="7">
    <location>
        <begin position="992"/>
        <end position="1010"/>
    </location>
</feature>
<evidence type="ECO:0000256" key="3">
    <source>
        <dbReference type="ARBA" id="ARBA00022692"/>
    </source>
</evidence>
<evidence type="ECO:0000313" key="11">
    <source>
        <dbReference type="Proteomes" id="UP000253490"/>
    </source>
</evidence>
<feature type="transmembrane region" description="Helical" evidence="7">
    <location>
        <begin position="20"/>
        <end position="37"/>
    </location>
</feature>
<dbReference type="EMBL" id="QNRX01000008">
    <property type="protein sequence ID" value="RBP64436.1"/>
    <property type="molecule type" value="Genomic_DNA"/>
</dbReference>
<protein>
    <submittedName>
        <fullName evidence="10">Putative ABC transport system permease protein</fullName>
    </submittedName>
</protein>
<evidence type="ECO:0000256" key="6">
    <source>
        <dbReference type="SAM" id="Coils"/>
    </source>
</evidence>